<dbReference type="EMBL" id="CP017298">
    <property type="protein sequence ID" value="AOS47082.1"/>
    <property type="molecule type" value="Genomic_DNA"/>
</dbReference>
<feature type="domain" description="Bacterial sugar transferase" evidence="8">
    <location>
        <begin position="32"/>
        <end position="224"/>
    </location>
</feature>
<feature type="transmembrane region" description="Helical" evidence="7">
    <location>
        <begin position="37"/>
        <end position="58"/>
    </location>
</feature>
<protein>
    <submittedName>
        <fullName evidence="9">UDP-phosphate galactose phosphotransferase</fullName>
    </submittedName>
</protein>
<organism evidence="9 10">
    <name type="scientific">Pauljensenia hongkongensis</name>
    <dbReference type="NCBI Taxonomy" id="178339"/>
    <lineage>
        <taxon>Bacteria</taxon>
        <taxon>Bacillati</taxon>
        <taxon>Actinomycetota</taxon>
        <taxon>Actinomycetes</taxon>
        <taxon>Actinomycetales</taxon>
        <taxon>Actinomycetaceae</taxon>
        <taxon>Pauljensenia</taxon>
    </lineage>
</organism>
<sequence>MTTLTNSRAKRYMPTLVVPSAARRSALDLASKRVIDIVLATVGVIILTPLWLVVALLIRISDRGPAFFKQTRVGKNGQTFTMYKFRTMRVDAEQVKASLEAANRADVGAGNSVMFKMRDDPRVTRVGRVLRKTSIDELPQLFNVIKGDMSLVGPRPPLPSEVATYEPHVMGKFSVRPGITGLWQISGRSNLSWEETVQLDLDYAATRTVGLDMWILLQTVPALLRQEGAY</sequence>
<evidence type="ECO:0000256" key="4">
    <source>
        <dbReference type="ARBA" id="ARBA00022692"/>
    </source>
</evidence>
<keyword evidence="5 7" id="KW-1133">Transmembrane helix</keyword>
<comment type="subcellular location">
    <subcellularLocation>
        <location evidence="1">Membrane</location>
        <topology evidence="1">Multi-pass membrane protein</topology>
    </subcellularLocation>
</comment>
<evidence type="ECO:0000256" key="7">
    <source>
        <dbReference type="SAM" id="Phobius"/>
    </source>
</evidence>
<dbReference type="GO" id="GO:0016020">
    <property type="term" value="C:membrane"/>
    <property type="evidence" value="ECO:0007669"/>
    <property type="project" value="UniProtKB-SubCell"/>
</dbReference>
<keyword evidence="3 9" id="KW-0808">Transferase</keyword>
<keyword evidence="6 7" id="KW-0472">Membrane</keyword>
<evidence type="ECO:0000256" key="5">
    <source>
        <dbReference type="ARBA" id="ARBA00022989"/>
    </source>
</evidence>
<dbReference type="RefSeq" id="WP_009743426.1">
    <property type="nucleotide sequence ID" value="NZ_CP017298.1"/>
</dbReference>
<dbReference type="Proteomes" id="UP000095214">
    <property type="component" value="Chromosome"/>
</dbReference>
<dbReference type="STRING" id="178339.BH719_03760"/>
<keyword evidence="10" id="KW-1185">Reference proteome</keyword>
<dbReference type="OrthoDB" id="9808602at2"/>
<dbReference type="PANTHER" id="PTHR30576:SF10">
    <property type="entry name" value="SLL5057 PROTEIN"/>
    <property type="match status" value="1"/>
</dbReference>
<keyword evidence="4 7" id="KW-0812">Transmembrane</keyword>
<evidence type="ECO:0000259" key="8">
    <source>
        <dbReference type="Pfam" id="PF02397"/>
    </source>
</evidence>
<dbReference type="NCBIfam" id="TIGR03025">
    <property type="entry name" value="EPS_sugtrans"/>
    <property type="match status" value="1"/>
</dbReference>
<dbReference type="InterPro" id="IPR017475">
    <property type="entry name" value="EPS_sugar_tfrase"/>
</dbReference>
<accession>A0A1D8B1U1</accession>
<evidence type="ECO:0000256" key="6">
    <source>
        <dbReference type="ARBA" id="ARBA00023136"/>
    </source>
</evidence>
<name>A0A1D8B1U1_9ACTO</name>
<reference evidence="9 10" key="1">
    <citation type="submission" date="2016-09" db="EMBL/GenBank/DDBJ databases">
        <title>Complete genome sequence of Actinomyces hongkongensis HKU8.</title>
        <authorList>
            <person name="Gao Y.-X."/>
            <person name="Zhou Y.-Y."/>
            <person name="Xie Y."/>
            <person name="Wang M."/>
            <person name="Wang S.-J."/>
            <person name="Shen S.-G."/>
        </authorList>
    </citation>
    <scope>NUCLEOTIDE SEQUENCE [LARGE SCALE GENOMIC DNA]</scope>
    <source>
        <strain evidence="9 10">HKU8</strain>
    </source>
</reference>
<evidence type="ECO:0000313" key="9">
    <source>
        <dbReference type="EMBL" id="AOS47082.1"/>
    </source>
</evidence>
<evidence type="ECO:0000256" key="2">
    <source>
        <dbReference type="ARBA" id="ARBA00006464"/>
    </source>
</evidence>
<dbReference type="Pfam" id="PF02397">
    <property type="entry name" value="Bac_transf"/>
    <property type="match status" value="1"/>
</dbReference>
<evidence type="ECO:0000256" key="3">
    <source>
        <dbReference type="ARBA" id="ARBA00022679"/>
    </source>
</evidence>
<evidence type="ECO:0000313" key="10">
    <source>
        <dbReference type="Proteomes" id="UP000095214"/>
    </source>
</evidence>
<comment type="similarity">
    <text evidence="2">Belongs to the bacterial sugar transferase family.</text>
</comment>
<gene>
    <name evidence="9" type="ORF">BH719_03760</name>
</gene>
<dbReference type="GO" id="GO:0016780">
    <property type="term" value="F:phosphotransferase activity, for other substituted phosphate groups"/>
    <property type="evidence" value="ECO:0007669"/>
    <property type="project" value="TreeGrafter"/>
</dbReference>
<proteinExistence type="inferred from homology"/>
<dbReference type="KEGG" id="phon:BH719_03760"/>
<dbReference type="AlphaFoldDB" id="A0A1D8B1U1"/>
<dbReference type="PANTHER" id="PTHR30576">
    <property type="entry name" value="COLANIC BIOSYNTHESIS UDP-GLUCOSE LIPID CARRIER TRANSFERASE"/>
    <property type="match status" value="1"/>
</dbReference>
<evidence type="ECO:0000256" key="1">
    <source>
        <dbReference type="ARBA" id="ARBA00004141"/>
    </source>
</evidence>
<dbReference type="InterPro" id="IPR003362">
    <property type="entry name" value="Bact_transf"/>
</dbReference>